<protein>
    <submittedName>
        <fullName evidence="3">Ovule protein</fullName>
    </submittedName>
</protein>
<reference evidence="1 2" key="2">
    <citation type="submission" date="2018-11" db="EMBL/GenBank/DDBJ databases">
        <authorList>
            <consortium name="Pathogen Informatics"/>
        </authorList>
    </citation>
    <scope>NUCLEOTIDE SEQUENCE [LARGE SCALE GENOMIC DNA]</scope>
</reference>
<evidence type="ECO:0000313" key="3">
    <source>
        <dbReference type="WBParaSite" id="GPUH_0000819201-mRNA-1"/>
    </source>
</evidence>
<proteinExistence type="predicted"/>
<gene>
    <name evidence="1" type="ORF">GPUH_LOCUS8186</name>
</gene>
<evidence type="ECO:0000313" key="1">
    <source>
        <dbReference type="EMBL" id="VDK61148.1"/>
    </source>
</evidence>
<dbReference type="OrthoDB" id="10455037at2759"/>
<name>A0A183DHJ2_9BILA</name>
<evidence type="ECO:0000313" key="2">
    <source>
        <dbReference type="Proteomes" id="UP000271098"/>
    </source>
</evidence>
<keyword evidence="2" id="KW-1185">Reference proteome</keyword>
<accession>A0A183DHJ2</accession>
<dbReference type="AlphaFoldDB" id="A0A183DHJ2"/>
<dbReference type="Proteomes" id="UP000271098">
    <property type="component" value="Unassembled WGS sequence"/>
</dbReference>
<dbReference type="WBParaSite" id="GPUH_0000819201-mRNA-1">
    <property type="protein sequence ID" value="GPUH_0000819201-mRNA-1"/>
    <property type="gene ID" value="GPUH_0000819201"/>
</dbReference>
<organism evidence="3">
    <name type="scientific">Gongylonema pulchrum</name>
    <dbReference type="NCBI Taxonomy" id="637853"/>
    <lineage>
        <taxon>Eukaryota</taxon>
        <taxon>Metazoa</taxon>
        <taxon>Ecdysozoa</taxon>
        <taxon>Nematoda</taxon>
        <taxon>Chromadorea</taxon>
        <taxon>Rhabditida</taxon>
        <taxon>Spirurina</taxon>
        <taxon>Spiruromorpha</taxon>
        <taxon>Spiruroidea</taxon>
        <taxon>Gongylonematidae</taxon>
        <taxon>Gongylonema</taxon>
    </lineage>
</organism>
<reference evidence="3" key="1">
    <citation type="submission" date="2016-06" db="UniProtKB">
        <authorList>
            <consortium name="WormBaseParasite"/>
        </authorList>
    </citation>
    <scope>IDENTIFICATION</scope>
</reference>
<sequence length="82" mass="9357">MDLDGFIYQCGRSGVEMIYCPLIGEVFVDAKTRFSSRTLLPAVGRWCKFNARLEVCPLLHTFSCIFCLDLIKIPNCLSRKHV</sequence>
<dbReference type="EMBL" id="UYRT01023156">
    <property type="protein sequence ID" value="VDK61148.1"/>
    <property type="molecule type" value="Genomic_DNA"/>
</dbReference>